<dbReference type="PANTHER" id="PTHR24188">
    <property type="entry name" value="ANKYRIN REPEAT PROTEIN"/>
    <property type="match status" value="1"/>
</dbReference>
<sequence length="1162" mass="131987">MKDQLYSILSKYPFIHIDTVGELTMLVPLTGARTVTADFTAGTGKTTSLYLFGDNTCQSDIERQKFFKPNGSESHYSSFTSLFSSLIRELEGLKRTQQIEKDGAVIQSIIDTLNEQKKEAIKLKDTNPDTALMQNDFCHGTQGFTVKGEFIVSGSPDNVRHLNLPNILNLTINGADRHKFLPSGLDQDNIFTNLAYIPKKGKVEKKEDPLDANIRIAIRSKGIKTYQKGLTQNPAQLFQTVYSSLKNSSFKEAPDQSDEFFDGLANNLKMVYGDTEDYSTYTENELIEATVLILRQTGLFIPREEKEESKRFSTIYHPAIQEFSSLNGASNTTKIKTFKLFTLQTFLYVCALQLRLKNTDDAKTFLSELQKASSAEKLIAQLCKNESEFMHMLETQYGISTPEYEAIVDATFEIITDHVEVPHFDELKVACLSEELEKAHYIVLGGRLCWSTVEITENGNINSEEQKKERFKTNFEQFFEHAEAYLDRREHLRSLNEWLKDGAEYEEIALQSLEYNAEHFSYSQKLQLLETAIIKKKYLCAEFLVAQGVHNDTLFELAFKQSPANMQLINCFARVHNSYMMNYATARHLATAIRENNLDFVKIILTLAPNLLETQLPSGCTPLLYACDEGKTRLVDYFMSIGANVLATSTTQTTAEKLAEHSQNQSAINRLLTDYHLRVREQLNAGNNFPFLSTPEYFLTALKRGKQQLVAVLLEFFPELKNAITIQVLIEAIRNNSLPTVQAILAIKPELLNEVHEYGKTPLFYACQLKSTPIAQHLMGVGADIFKADSQGTLPRDAALTTEIRDLFIPYYQRLSPDSEQYQAIFTSENYRLAIMRNDFGLADCILQAHPEFINEITHEDIFNAINFDSLEAVEYILKHKPELLEYKNQNNKTPFFYACEINNLAIARYLMMQGANIHAGEITAFQPTAASYSGYTLRRVQDLSSQAARSIVSTYSHYLHNIPVSKFNAGHIIDAIDARDLRLTTYLLNRKPDLRNELSEIDLQHVKQQQMQERLYSRYEQLIQELHEKRDTFPYSNQKGSPYVALSTLSNELKVAGEKFFKTHASSDTVQQFDSACTEALNTADQVLSIHRGWHGFPLWMRAIVGIIATVTLIPAITVHATTSKGYVGTFFKSYETDSVMRTKQFASEFETMKTELLSVI</sequence>
<evidence type="ECO:0000256" key="1">
    <source>
        <dbReference type="ARBA" id="ARBA00022737"/>
    </source>
</evidence>
<evidence type="ECO:0000256" key="3">
    <source>
        <dbReference type="PROSITE-ProRule" id="PRU00023"/>
    </source>
</evidence>
<reference evidence="5" key="1">
    <citation type="submission" date="2021-03" db="EMBL/GenBank/DDBJ databases">
        <title>Legionella lytica PCM 2298.</title>
        <authorList>
            <person name="Koper P."/>
        </authorList>
    </citation>
    <scope>NUCLEOTIDE SEQUENCE</scope>
    <source>
        <strain evidence="5">PCM 2298</strain>
    </source>
</reference>
<organism evidence="5 6">
    <name type="scientific">Legionella lytica</name>
    <dbReference type="NCBI Taxonomy" id="96232"/>
    <lineage>
        <taxon>Bacteria</taxon>
        <taxon>Pseudomonadati</taxon>
        <taxon>Pseudomonadota</taxon>
        <taxon>Gammaproteobacteria</taxon>
        <taxon>Legionellales</taxon>
        <taxon>Legionellaceae</taxon>
        <taxon>Legionella</taxon>
    </lineage>
</organism>
<dbReference type="Pfam" id="PF13606">
    <property type="entry name" value="Ank_3"/>
    <property type="match status" value="1"/>
</dbReference>
<keyword evidence="1" id="KW-0677">Repeat</keyword>
<accession>A0ABY4YBA6</accession>
<dbReference type="SUPFAM" id="SSF48403">
    <property type="entry name" value="Ankyrin repeat"/>
    <property type="match status" value="2"/>
</dbReference>
<keyword evidence="4" id="KW-0812">Transmembrane</keyword>
<protein>
    <submittedName>
        <fullName evidence="5">Ankyrin repeat domain-containing protein</fullName>
    </submittedName>
</protein>
<dbReference type="RefSeq" id="WP_252581944.1">
    <property type="nucleotide sequence ID" value="NZ_CP071527.1"/>
</dbReference>
<keyword evidence="6" id="KW-1185">Reference proteome</keyword>
<dbReference type="Pfam" id="PF00023">
    <property type="entry name" value="Ank"/>
    <property type="match status" value="1"/>
</dbReference>
<keyword evidence="4" id="KW-0472">Membrane</keyword>
<feature type="repeat" description="ANK" evidence="3">
    <location>
        <begin position="618"/>
        <end position="650"/>
    </location>
</feature>
<dbReference type="EMBL" id="CP071527">
    <property type="protein sequence ID" value="USQ14928.1"/>
    <property type="molecule type" value="Genomic_DNA"/>
</dbReference>
<proteinExistence type="predicted"/>
<dbReference type="PROSITE" id="PS50297">
    <property type="entry name" value="ANK_REP_REGION"/>
    <property type="match status" value="1"/>
</dbReference>
<evidence type="ECO:0000313" key="6">
    <source>
        <dbReference type="Proteomes" id="UP001057474"/>
    </source>
</evidence>
<evidence type="ECO:0000313" key="5">
    <source>
        <dbReference type="EMBL" id="USQ14928.1"/>
    </source>
</evidence>
<dbReference type="PROSITE" id="PS50088">
    <property type="entry name" value="ANK_REPEAT"/>
    <property type="match status" value="3"/>
</dbReference>
<feature type="transmembrane region" description="Helical" evidence="4">
    <location>
        <begin position="1100"/>
        <end position="1120"/>
    </location>
</feature>
<name>A0ABY4YBA6_9GAMM</name>
<dbReference type="Proteomes" id="UP001057474">
    <property type="component" value="Chromosome"/>
</dbReference>
<dbReference type="InterPro" id="IPR002110">
    <property type="entry name" value="Ankyrin_rpt"/>
</dbReference>
<keyword evidence="4" id="KW-1133">Transmembrane helix</keyword>
<feature type="repeat" description="ANK" evidence="3">
    <location>
        <begin position="758"/>
        <end position="790"/>
    </location>
</feature>
<dbReference type="SMART" id="SM00248">
    <property type="entry name" value="ANK"/>
    <property type="match status" value="4"/>
</dbReference>
<keyword evidence="2 3" id="KW-0040">ANK repeat</keyword>
<dbReference type="InterPro" id="IPR036770">
    <property type="entry name" value="Ankyrin_rpt-contain_sf"/>
</dbReference>
<evidence type="ECO:0000256" key="2">
    <source>
        <dbReference type="ARBA" id="ARBA00023043"/>
    </source>
</evidence>
<gene>
    <name evidence="5" type="ORF">J2N86_06435</name>
</gene>
<evidence type="ECO:0000256" key="4">
    <source>
        <dbReference type="SAM" id="Phobius"/>
    </source>
</evidence>
<dbReference type="PANTHER" id="PTHR24188:SF29">
    <property type="entry name" value="GH09064P"/>
    <property type="match status" value="1"/>
</dbReference>
<dbReference type="Gene3D" id="1.25.40.20">
    <property type="entry name" value="Ankyrin repeat-containing domain"/>
    <property type="match status" value="2"/>
</dbReference>
<feature type="repeat" description="ANK" evidence="3">
    <location>
        <begin position="891"/>
        <end position="923"/>
    </location>
</feature>